<dbReference type="Pfam" id="PF01040">
    <property type="entry name" value="UbiA"/>
    <property type="match status" value="1"/>
</dbReference>
<dbReference type="PANTHER" id="PTHR13929:SF0">
    <property type="entry name" value="UBIA PRENYLTRANSFERASE DOMAIN-CONTAINING PROTEIN 1"/>
    <property type="match status" value="1"/>
</dbReference>
<dbReference type="EMBL" id="AJJU01000009">
    <property type="protein sequence ID" value="EID74658.1"/>
    <property type="molecule type" value="Genomic_DNA"/>
</dbReference>
<dbReference type="GO" id="GO:0046428">
    <property type="term" value="F:1,4-dihydroxy-2-naphthoate polyprenyltransferase activity"/>
    <property type="evidence" value="ECO:0007669"/>
    <property type="project" value="UniProtKB-UniRule"/>
</dbReference>
<keyword evidence="3 8" id="KW-1003">Cell membrane</keyword>
<dbReference type="InterPro" id="IPR044878">
    <property type="entry name" value="UbiA_sf"/>
</dbReference>
<evidence type="ECO:0000313" key="10">
    <source>
        <dbReference type="EMBL" id="EID74658.1"/>
    </source>
</evidence>
<keyword evidence="5 8" id="KW-0812">Transmembrane</keyword>
<dbReference type="PIRSF" id="PIRSF005355">
    <property type="entry name" value="UBIAD1"/>
    <property type="match status" value="1"/>
</dbReference>
<keyword evidence="2 8" id="KW-0474">Menaquinone biosynthesis</keyword>
<dbReference type="InterPro" id="IPR026046">
    <property type="entry name" value="UBIAD1"/>
</dbReference>
<evidence type="ECO:0000256" key="5">
    <source>
        <dbReference type="ARBA" id="ARBA00022692"/>
    </source>
</evidence>
<comment type="caution">
    <text evidence="10">The sequence shown here is derived from an EMBL/GenBank/DDBJ whole genome shotgun (WGS) entry which is preliminary data.</text>
</comment>
<dbReference type="NCBIfam" id="TIGR00751">
    <property type="entry name" value="menA"/>
    <property type="match status" value="1"/>
</dbReference>
<dbReference type="InterPro" id="IPR000537">
    <property type="entry name" value="UbiA_prenyltransferase"/>
</dbReference>
<dbReference type="UniPathway" id="UPA00079">
    <property type="reaction ID" value="UER00168"/>
</dbReference>
<keyword evidence="11" id="KW-1185">Reference proteome</keyword>
<dbReference type="EC" id="2.5.1.74" evidence="8 9"/>
<evidence type="ECO:0000256" key="1">
    <source>
        <dbReference type="ARBA" id="ARBA00004141"/>
    </source>
</evidence>
<dbReference type="RefSeq" id="WP_008239164.1">
    <property type="nucleotide sequence ID" value="NZ_AJJU01000009.1"/>
</dbReference>
<evidence type="ECO:0000313" key="11">
    <source>
        <dbReference type="Proteomes" id="UP000005938"/>
    </source>
</evidence>
<keyword evidence="7 8" id="KW-0472">Membrane</keyword>
<dbReference type="GO" id="GO:0042371">
    <property type="term" value="P:vitamin K biosynthetic process"/>
    <property type="evidence" value="ECO:0007669"/>
    <property type="project" value="TreeGrafter"/>
</dbReference>
<dbReference type="CDD" id="cd13962">
    <property type="entry name" value="PT_UbiA_UBIAD1"/>
    <property type="match status" value="1"/>
</dbReference>
<evidence type="ECO:0000256" key="6">
    <source>
        <dbReference type="ARBA" id="ARBA00022989"/>
    </source>
</evidence>
<keyword evidence="4 8" id="KW-0808">Transferase</keyword>
<feature type="transmembrane region" description="Helical" evidence="8">
    <location>
        <begin position="283"/>
        <end position="303"/>
    </location>
</feature>
<evidence type="ECO:0000256" key="9">
    <source>
        <dbReference type="NCBIfam" id="TIGR00751"/>
    </source>
</evidence>
<dbReference type="InterPro" id="IPR004657">
    <property type="entry name" value="MenA"/>
</dbReference>
<dbReference type="PATRIC" id="fig|946077.3.peg.1568"/>
<comment type="subcellular location">
    <subcellularLocation>
        <location evidence="8">Cell membrane</location>
        <topology evidence="8">Multi-pass membrane protein</topology>
    </subcellularLocation>
    <subcellularLocation>
        <location evidence="1">Membrane</location>
        <topology evidence="1">Multi-pass membrane protein</topology>
    </subcellularLocation>
</comment>
<dbReference type="STRING" id="946077.W5A_07757"/>
<accession>I0WE42</accession>
<name>I0WE42_9FLAO</name>
<feature type="transmembrane region" description="Helical" evidence="8">
    <location>
        <begin position="181"/>
        <end position="201"/>
    </location>
</feature>
<evidence type="ECO:0000256" key="8">
    <source>
        <dbReference type="HAMAP-Rule" id="MF_01937"/>
    </source>
</evidence>
<evidence type="ECO:0000256" key="7">
    <source>
        <dbReference type="ARBA" id="ARBA00023136"/>
    </source>
</evidence>
<dbReference type="NCBIfam" id="NF004750">
    <property type="entry name" value="PRK06080.1-2"/>
    <property type="match status" value="1"/>
</dbReference>
<evidence type="ECO:0000256" key="4">
    <source>
        <dbReference type="ARBA" id="ARBA00022679"/>
    </source>
</evidence>
<evidence type="ECO:0000256" key="3">
    <source>
        <dbReference type="ARBA" id="ARBA00022475"/>
    </source>
</evidence>
<dbReference type="Proteomes" id="UP000005938">
    <property type="component" value="Unassembled WGS sequence"/>
</dbReference>
<proteinExistence type="inferred from homology"/>
<feature type="transmembrane region" description="Helical" evidence="8">
    <location>
        <begin position="157"/>
        <end position="175"/>
    </location>
</feature>
<comment type="pathway">
    <text evidence="8">Quinol/quinone metabolism; menaquinone biosynthesis; menaquinol from 1,4-dihydroxy-2-naphthoate: step 1/2.</text>
</comment>
<feature type="transmembrane region" description="Helical" evidence="8">
    <location>
        <begin position="96"/>
        <end position="114"/>
    </location>
</feature>
<feature type="transmembrane region" description="Helical" evidence="8">
    <location>
        <begin position="126"/>
        <end position="145"/>
    </location>
</feature>
<dbReference type="HAMAP" id="MF_01937">
    <property type="entry name" value="MenA_1"/>
    <property type="match status" value="1"/>
</dbReference>
<dbReference type="GO" id="GO:0009234">
    <property type="term" value="P:menaquinone biosynthetic process"/>
    <property type="evidence" value="ECO:0007669"/>
    <property type="project" value="UniProtKB-UniRule"/>
</dbReference>
<evidence type="ECO:0000256" key="2">
    <source>
        <dbReference type="ARBA" id="ARBA00022428"/>
    </source>
</evidence>
<dbReference type="AlphaFoldDB" id="I0WE42"/>
<dbReference type="Gene3D" id="1.10.357.140">
    <property type="entry name" value="UbiA prenyltransferase"/>
    <property type="match status" value="1"/>
</dbReference>
<dbReference type="PANTHER" id="PTHR13929">
    <property type="entry name" value="1,4-DIHYDROXY-2-NAPHTHOATE OCTAPRENYLTRANSFERASE"/>
    <property type="match status" value="1"/>
</dbReference>
<comment type="catalytic activity">
    <reaction evidence="8">
        <text>an all-trans-polyprenyl diphosphate + 1,4-dihydroxy-2-naphthoate + H(+) = a 2-demethylmenaquinol + CO2 + diphosphate</text>
        <dbReference type="Rhea" id="RHEA:26478"/>
        <dbReference type="Rhea" id="RHEA-COMP:9563"/>
        <dbReference type="Rhea" id="RHEA-COMP:9564"/>
        <dbReference type="ChEBI" id="CHEBI:11173"/>
        <dbReference type="ChEBI" id="CHEBI:15378"/>
        <dbReference type="ChEBI" id="CHEBI:16526"/>
        <dbReference type="ChEBI" id="CHEBI:33019"/>
        <dbReference type="ChEBI" id="CHEBI:55437"/>
        <dbReference type="ChEBI" id="CHEBI:58914"/>
        <dbReference type="EC" id="2.5.1.74"/>
    </reaction>
</comment>
<sequence length="304" mass="33506">MESFNMSIKPWVQAARLRTLPLSISGILVGSGIALSQDLFNTKIFILALCTTIGFQILSNFANDYGDGVKGTDNDDRVGPKRAIQSGAITPKGMKMAMAITTVITLLIAIWLIYEAFGAEKLLYSLLFFGLGIASIIAAITYTVGKNAYGYHGLGDVFVFLFFGWLSVAGSYFLYAQTLHWMVFLPASSIGLLSAAVLNLNNMRDYESDTKAGKKTLVVKIGLPFAKYYHYYLIVLAMLLMMLYSILKLNTGVQLLYLLAFIPLSLHLLKVRRAKDSKLLDPELKKVALSTVLMALLILIGYLL</sequence>
<dbReference type="eggNOG" id="COG1575">
    <property type="taxonomic scope" value="Bacteria"/>
</dbReference>
<feature type="transmembrane region" description="Helical" evidence="8">
    <location>
        <begin position="253"/>
        <end position="271"/>
    </location>
</feature>
<reference evidence="10 11" key="1">
    <citation type="journal article" date="2012" name="J. Bacteriol.">
        <title>Genome Sequence of the Halotolerant Bacterium Imtechella halotolerans K1T.</title>
        <authorList>
            <person name="Kumar S."/>
            <person name="Vikram S."/>
            <person name="Subramanian S."/>
            <person name="Raghava G.P."/>
            <person name="Pinnaka A.K."/>
        </authorList>
    </citation>
    <scope>NUCLEOTIDE SEQUENCE [LARGE SCALE GENOMIC DNA]</scope>
    <source>
        <strain evidence="10 11">K1</strain>
    </source>
</reference>
<keyword evidence="6 8" id="KW-1133">Transmembrane helix</keyword>
<comment type="similarity">
    <text evidence="8">Belongs to the MenA family. Type 1 subfamily.</text>
</comment>
<protein>
    <recommendedName>
        <fullName evidence="8 9">1,4-dihydroxy-2-naphthoate octaprenyltransferase</fullName>
        <shortName evidence="8">DHNA-octaprenyltransferase</shortName>
        <ecNumber evidence="8 9">2.5.1.74</ecNumber>
    </recommendedName>
</protein>
<feature type="transmembrane region" description="Helical" evidence="8">
    <location>
        <begin position="229"/>
        <end position="247"/>
    </location>
</feature>
<organism evidence="10 11">
    <name type="scientific">Imtechella halotolerans K1</name>
    <dbReference type="NCBI Taxonomy" id="946077"/>
    <lineage>
        <taxon>Bacteria</taxon>
        <taxon>Pseudomonadati</taxon>
        <taxon>Bacteroidota</taxon>
        <taxon>Flavobacteriia</taxon>
        <taxon>Flavobacteriales</taxon>
        <taxon>Flavobacteriaceae</taxon>
        <taxon>Imtechella</taxon>
    </lineage>
</organism>
<comment type="function">
    <text evidence="8">Conversion of 1,4-dihydroxy-2-naphthoate (DHNA) to demethylmenaquinone (DMK).</text>
</comment>
<gene>
    <name evidence="8" type="primary">menA</name>
    <name evidence="10" type="ORF">W5A_07757</name>
</gene>
<dbReference type="GO" id="GO:0005886">
    <property type="term" value="C:plasma membrane"/>
    <property type="evidence" value="ECO:0007669"/>
    <property type="project" value="UniProtKB-SubCell"/>
</dbReference>